<name>H6LF01_ACEWD</name>
<evidence type="ECO:0000259" key="3">
    <source>
        <dbReference type="PROSITE" id="PS50983"/>
    </source>
</evidence>
<feature type="signal peptide" evidence="2">
    <location>
        <begin position="1"/>
        <end position="30"/>
    </location>
</feature>
<feature type="domain" description="Fe/B12 periplasmic-binding" evidence="3">
    <location>
        <begin position="63"/>
        <end position="330"/>
    </location>
</feature>
<evidence type="ECO:0000256" key="2">
    <source>
        <dbReference type="SAM" id="SignalP"/>
    </source>
</evidence>
<dbReference type="AlphaFoldDB" id="H6LF01"/>
<gene>
    <name evidence="4" type="ordered locus">Awo_c00970</name>
</gene>
<dbReference type="InterPro" id="IPR002491">
    <property type="entry name" value="ABC_transptr_periplasmic_BD"/>
</dbReference>
<dbReference type="SUPFAM" id="SSF53807">
    <property type="entry name" value="Helical backbone' metal receptor"/>
    <property type="match status" value="1"/>
</dbReference>
<evidence type="ECO:0000313" key="4">
    <source>
        <dbReference type="EMBL" id="AFA46907.1"/>
    </source>
</evidence>
<feature type="chain" id="PRO_5038610290" evidence="2">
    <location>
        <begin position="31"/>
        <end position="365"/>
    </location>
</feature>
<proteinExistence type="inferred from homology"/>
<dbReference type="HOGENOM" id="CLU_038034_13_1_9"/>
<evidence type="ECO:0000313" key="5">
    <source>
        <dbReference type="Proteomes" id="UP000007177"/>
    </source>
</evidence>
<dbReference type="PANTHER" id="PTHR30535:SF34">
    <property type="entry name" value="MOLYBDATE-BINDING PROTEIN MOLA"/>
    <property type="match status" value="1"/>
</dbReference>
<dbReference type="Gene3D" id="3.40.50.1980">
    <property type="entry name" value="Nitrogenase molybdenum iron protein domain"/>
    <property type="match status" value="2"/>
</dbReference>
<dbReference type="Pfam" id="PF01497">
    <property type="entry name" value="Peripla_BP_2"/>
    <property type="match status" value="1"/>
</dbReference>
<reference evidence="5" key="1">
    <citation type="submission" date="2011-07" db="EMBL/GenBank/DDBJ databases">
        <title>Complete genome sequence of Acetobacterium woodii.</title>
        <authorList>
            <person name="Poehlein A."/>
            <person name="Schmidt S."/>
            <person name="Kaster A.-K."/>
            <person name="Goenrich M."/>
            <person name="Vollmers J."/>
            <person name="Thuermer A."/>
            <person name="Gottschalk G."/>
            <person name="Thauer R.K."/>
            <person name="Daniel R."/>
            <person name="Mueller V."/>
        </authorList>
    </citation>
    <scope>NUCLEOTIDE SEQUENCE [LARGE SCALE GENOMIC DNA]</scope>
    <source>
        <strain evidence="5">ATCC 29683 / DSM 1030 / JCM 2381 / KCTC 1655 / WB1</strain>
    </source>
</reference>
<dbReference type="PROSITE" id="PS51257">
    <property type="entry name" value="PROKAR_LIPOPROTEIN"/>
    <property type="match status" value="1"/>
</dbReference>
<dbReference type="eggNOG" id="COG0614">
    <property type="taxonomic scope" value="Bacteria"/>
</dbReference>
<dbReference type="PROSITE" id="PS50983">
    <property type="entry name" value="FE_B12_PBP"/>
    <property type="match status" value="1"/>
</dbReference>
<dbReference type="EMBL" id="CP002987">
    <property type="protein sequence ID" value="AFA46907.1"/>
    <property type="molecule type" value="Genomic_DNA"/>
</dbReference>
<evidence type="ECO:0000256" key="1">
    <source>
        <dbReference type="ARBA" id="ARBA00008814"/>
    </source>
</evidence>
<keyword evidence="5" id="KW-1185">Reference proteome</keyword>
<protein>
    <submittedName>
        <fullName evidence="4">Iron chelating ABC transport system substrate binding protein</fullName>
    </submittedName>
</protein>
<dbReference type="KEGG" id="awo:Awo_c00970"/>
<dbReference type="Gene3D" id="1.20.58.2180">
    <property type="match status" value="1"/>
</dbReference>
<organism evidence="4 5">
    <name type="scientific">Acetobacterium woodii (strain ATCC 29683 / DSM 1030 / JCM 2381 / KCTC 1655 / WB1)</name>
    <dbReference type="NCBI Taxonomy" id="931626"/>
    <lineage>
        <taxon>Bacteria</taxon>
        <taxon>Bacillati</taxon>
        <taxon>Bacillota</taxon>
        <taxon>Clostridia</taxon>
        <taxon>Eubacteriales</taxon>
        <taxon>Eubacteriaceae</taxon>
        <taxon>Acetobacterium</taxon>
    </lineage>
</organism>
<dbReference type="GO" id="GO:0071281">
    <property type="term" value="P:cellular response to iron ion"/>
    <property type="evidence" value="ECO:0007669"/>
    <property type="project" value="TreeGrafter"/>
</dbReference>
<accession>H6LF01</accession>
<dbReference type="PANTHER" id="PTHR30535">
    <property type="entry name" value="VITAMIN B12-BINDING PROTEIN"/>
    <property type="match status" value="1"/>
</dbReference>
<keyword evidence="2" id="KW-0732">Signal</keyword>
<dbReference type="Proteomes" id="UP000007177">
    <property type="component" value="Chromosome"/>
</dbReference>
<comment type="similarity">
    <text evidence="1">Belongs to the bacterial solute-binding protein 8 family.</text>
</comment>
<dbReference type="InterPro" id="IPR050902">
    <property type="entry name" value="ABC_Transporter_SBP"/>
</dbReference>
<reference evidence="4 5" key="2">
    <citation type="journal article" date="2012" name="PLoS ONE">
        <title>An ancient pathway combining carbon dioxide fixation with the generation and utilization of a sodium ion gradient for ATP synthesis.</title>
        <authorList>
            <person name="Poehlein A."/>
            <person name="Schmidt S."/>
            <person name="Kaster A.K."/>
            <person name="Goenrich M."/>
            <person name="Vollmers J."/>
            <person name="Thurmer A."/>
            <person name="Bertsch J."/>
            <person name="Schuchmann K."/>
            <person name="Voigt B."/>
            <person name="Hecker M."/>
            <person name="Daniel R."/>
            <person name="Thauer R.K."/>
            <person name="Gottschalk G."/>
            <person name="Muller V."/>
        </authorList>
    </citation>
    <scope>NUCLEOTIDE SEQUENCE [LARGE SCALE GENOMIC DNA]</scope>
    <source>
        <strain evidence="5">ATCC 29683 / DSM 1030 / JCM 2381 / KCTC 1655 / WB1</strain>
    </source>
</reference>
<sequence length="365" mass="40306">MRRKIMKRTGKWLLGVVLICAMLISGLATGCTTQKTEKADSNETVSFTDSAGRTVEIPKNIERIAPSGALAQQILLTVAPDKLVGLSGKITDSQAKYLGDEYAALPVFGQFYGSGDLNMEALAAAKPQVVIDIGEPKKTVVEDMDGIQEQIGIPTIFIEAKMDTMDQAYKTLGEILGVEDQGNKLSEYCAGVYKDVTEKMATIPEDQRVSFAYLQGDAGLDAIAKGSYHAEVMDMIGNNVVAIDNPTSKGTGDTISQEQLAQWNPSVIIFGPNSIYATASSDPFFATMSAIQTNKYYEVPNNPYNWMGMPPSVNRYLGMQWMANMLYPDVFKYDMYKVTKEYYDLFYHYDLSQADYQELTKNAIK</sequence>
<dbReference type="STRING" id="931626.Awo_c00970"/>